<keyword evidence="4" id="KW-0411">Iron-sulfur</keyword>
<feature type="domain" description="4Fe-4S ferredoxin-type" evidence="5">
    <location>
        <begin position="18"/>
        <end position="47"/>
    </location>
</feature>
<gene>
    <name evidence="6" type="ORF">AMJ52_09445</name>
</gene>
<dbReference type="GO" id="GO:0046872">
    <property type="term" value="F:metal ion binding"/>
    <property type="evidence" value="ECO:0007669"/>
    <property type="project" value="UniProtKB-KW"/>
</dbReference>
<dbReference type="Proteomes" id="UP000051012">
    <property type="component" value="Unassembled WGS sequence"/>
</dbReference>
<dbReference type="InterPro" id="IPR017900">
    <property type="entry name" value="4Fe4S_Fe_S_CS"/>
</dbReference>
<organism evidence="6 7">
    <name type="scientific">candidate division TA06 bacterium DG_78</name>
    <dbReference type="NCBI Taxonomy" id="1703772"/>
    <lineage>
        <taxon>Bacteria</taxon>
        <taxon>Bacteria division TA06</taxon>
    </lineage>
</organism>
<keyword evidence="1" id="KW-0004">4Fe-4S</keyword>
<dbReference type="InterPro" id="IPR017896">
    <property type="entry name" value="4Fe4S_Fe-S-bd"/>
</dbReference>
<sequence>MKFWRKPFDADKIKIPNGEIHIIADRCKGCSFCVEYCPKDVLELSEEFNVKGYHPPTVKKPDDCVACHLCEMLCPEFAIYVTLKEDEQTAELAKEGEQ</sequence>
<evidence type="ECO:0000256" key="1">
    <source>
        <dbReference type="ARBA" id="ARBA00022485"/>
    </source>
</evidence>
<evidence type="ECO:0000256" key="3">
    <source>
        <dbReference type="ARBA" id="ARBA00023004"/>
    </source>
</evidence>
<evidence type="ECO:0000313" key="6">
    <source>
        <dbReference type="EMBL" id="KPJ70785.1"/>
    </source>
</evidence>
<evidence type="ECO:0000313" key="7">
    <source>
        <dbReference type="Proteomes" id="UP000051012"/>
    </source>
</evidence>
<dbReference type="InterPro" id="IPR050572">
    <property type="entry name" value="Fe-S_Ferredoxin"/>
</dbReference>
<feature type="domain" description="4Fe-4S ferredoxin-type" evidence="5">
    <location>
        <begin position="54"/>
        <end position="84"/>
    </location>
</feature>
<dbReference type="EMBL" id="LJNI01000157">
    <property type="protein sequence ID" value="KPJ70785.1"/>
    <property type="molecule type" value="Genomic_DNA"/>
</dbReference>
<dbReference type="GO" id="GO:0051539">
    <property type="term" value="F:4 iron, 4 sulfur cluster binding"/>
    <property type="evidence" value="ECO:0007669"/>
    <property type="project" value="UniProtKB-KW"/>
</dbReference>
<dbReference type="PANTHER" id="PTHR43687:SF4">
    <property type="entry name" value="BLR5484 PROTEIN"/>
    <property type="match status" value="1"/>
</dbReference>
<keyword evidence="3" id="KW-0408">Iron</keyword>
<protein>
    <submittedName>
        <fullName evidence="6">4Fe-4S ferredoxin</fullName>
    </submittedName>
</protein>
<evidence type="ECO:0000256" key="4">
    <source>
        <dbReference type="ARBA" id="ARBA00023014"/>
    </source>
</evidence>
<dbReference type="AlphaFoldDB" id="A0A0S7Y7M7"/>
<name>A0A0S7Y7M7_UNCT6</name>
<dbReference type="Gene3D" id="3.30.70.20">
    <property type="match status" value="1"/>
</dbReference>
<keyword evidence="2" id="KW-0479">Metal-binding</keyword>
<dbReference type="PANTHER" id="PTHR43687">
    <property type="entry name" value="ADENYLYLSULFATE REDUCTASE, BETA SUBUNIT"/>
    <property type="match status" value="1"/>
</dbReference>
<reference evidence="6 7" key="1">
    <citation type="journal article" date="2015" name="Microbiome">
        <title>Genomic resolution of linkages in carbon, nitrogen, and sulfur cycling among widespread estuary sediment bacteria.</title>
        <authorList>
            <person name="Baker B.J."/>
            <person name="Lazar C.S."/>
            <person name="Teske A.P."/>
            <person name="Dick G.J."/>
        </authorList>
    </citation>
    <scope>NUCLEOTIDE SEQUENCE [LARGE SCALE GENOMIC DNA]</scope>
    <source>
        <strain evidence="6">DG_78</strain>
    </source>
</reference>
<dbReference type="Pfam" id="PF12838">
    <property type="entry name" value="Fer4_7"/>
    <property type="match status" value="1"/>
</dbReference>
<evidence type="ECO:0000259" key="5">
    <source>
        <dbReference type="PROSITE" id="PS51379"/>
    </source>
</evidence>
<dbReference type="SUPFAM" id="SSF54862">
    <property type="entry name" value="4Fe-4S ferredoxins"/>
    <property type="match status" value="1"/>
</dbReference>
<dbReference type="PROSITE" id="PS51379">
    <property type="entry name" value="4FE4S_FER_2"/>
    <property type="match status" value="2"/>
</dbReference>
<accession>A0A0S7Y7M7</accession>
<dbReference type="PROSITE" id="PS00198">
    <property type="entry name" value="4FE4S_FER_1"/>
    <property type="match status" value="2"/>
</dbReference>
<evidence type="ECO:0000256" key="2">
    <source>
        <dbReference type="ARBA" id="ARBA00022723"/>
    </source>
</evidence>
<proteinExistence type="predicted"/>
<comment type="caution">
    <text evidence="6">The sequence shown here is derived from an EMBL/GenBank/DDBJ whole genome shotgun (WGS) entry which is preliminary data.</text>
</comment>